<dbReference type="AlphaFoldDB" id="A0AAJ5WAZ0"/>
<evidence type="ECO:0000313" key="1">
    <source>
        <dbReference type="EMBL" id="WEK21247.1"/>
    </source>
</evidence>
<organism evidence="1 2">
    <name type="scientific">Candidatus Pedobacter colombiensis</name>
    <dbReference type="NCBI Taxonomy" id="3121371"/>
    <lineage>
        <taxon>Bacteria</taxon>
        <taxon>Pseudomonadati</taxon>
        <taxon>Bacteroidota</taxon>
        <taxon>Sphingobacteriia</taxon>
        <taxon>Sphingobacteriales</taxon>
        <taxon>Sphingobacteriaceae</taxon>
        <taxon>Pedobacter</taxon>
    </lineage>
</organism>
<dbReference type="Proteomes" id="UP001214530">
    <property type="component" value="Chromosome"/>
</dbReference>
<name>A0AAJ5WAZ0_9SPHI</name>
<protein>
    <submittedName>
        <fullName evidence="1">Uncharacterized protein</fullName>
    </submittedName>
</protein>
<proteinExistence type="predicted"/>
<reference evidence="1" key="1">
    <citation type="submission" date="2023-03" db="EMBL/GenBank/DDBJ databases">
        <title>Andean soil-derived lignocellulolytic bacterial consortium as a source of novel taxa and putative plastic-active enzymes.</title>
        <authorList>
            <person name="Diaz-Garcia L."/>
            <person name="Chuvochina M."/>
            <person name="Feuerriegel G."/>
            <person name="Bunk B."/>
            <person name="Sproer C."/>
            <person name="Streit W.R."/>
            <person name="Rodriguez L.M."/>
            <person name="Overmann J."/>
            <person name="Jimenez D.J."/>
        </authorList>
    </citation>
    <scope>NUCLEOTIDE SEQUENCE</scope>
    <source>
        <strain evidence="1">MAG 3858</strain>
    </source>
</reference>
<dbReference type="EMBL" id="CP119313">
    <property type="protein sequence ID" value="WEK21247.1"/>
    <property type="molecule type" value="Genomic_DNA"/>
</dbReference>
<evidence type="ECO:0000313" key="2">
    <source>
        <dbReference type="Proteomes" id="UP001214530"/>
    </source>
</evidence>
<gene>
    <name evidence="1" type="ORF">P0Y49_08840</name>
</gene>
<sequence length="279" mass="31979">MGINSGWKNSVFIALKNIGIGIVLVEHQKYELLLCNDQVIIHLIALDNELTPEEMIELQSTYELKNITLLQLWEDVWMTRQEQVLGRIKSVLGLNKRLHGRKGEIIAINQKQADDFLNSNHIQGTARAKYKFALQIDGQMVAVACFSNIRLMKRIAPDYKSVELIRFATLMGFTVTGGFTKLLKHFVKMIEPNDVMSYADRDWSLGNAYVQSGFKLVNVTPPAQIWLHKGELKRYFTHRLPITIQNVLNQHSVEATNDILNDYISVFNTGNLKYILYLK</sequence>
<accession>A0AAJ5WAZ0</accession>